<evidence type="ECO:0000256" key="15">
    <source>
        <dbReference type="SAM" id="MobiDB-lite"/>
    </source>
</evidence>
<keyword evidence="10" id="KW-0626">Porin</keyword>
<evidence type="ECO:0000259" key="16">
    <source>
        <dbReference type="Pfam" id="PF02563"/>
    </source>
</evidence>
<dbReference type="PANTHER" id="PTHR33619">
    <property type="entry name" value="POLYSACCHARIDE EXPORT PROTEIN GFCE-RELATED"/>
    <property type="match status" value="1"/>
</dbReference>
<keyword evidence="7" id="KW-0732">Signal</keyword>
<keyword evidence="11" id="KW-0472">Membrane</keyword>
<dbReference type="PANTHER" id="PTHR33619:SF3">
    <property type="entry name" value="POLYSACCHARIDE EXPORT PROTEIN GFCE-RELATED"/>
    <property type="match status" value="1"/>
</dbReference>
<sequence length="382" mass="39799">MTRSILALILVAVLGGCSTLPRDGPSGRAIERGAAQGVDGADYAIVDLDYGVAERIKSVPGNPLGSIAAASSSAAIDTIGIGDQLIIAIYEPSGSLFGGGSSSSSTVRSGNQALPPATVDRTGSVSVPFAGSVRVAGLTTTEAGGAIQRALRGRVGNPQVTVALGDNLSNTVTVLGEVKDPGRAPLSVNGDTILDAIASVGGAARPTEDIQVQIRRGSQTYSAPLSAVTTDFAENIRLERGDQINLTYVPRRFRTFGALGTVSEEDMPAGQLSLSGALSRSGGLDDNSASARSVLVFRFERPEVAQALGLTQAPTIRGVPVVYRLNLEQASGFFTANTFVIQPDDTIYVPRATSAELRKFFEFVQQITRVVYDISVTNTLNR</sequence>
<reference evidence="19" key="1">
    <citation type="journal article" date="2019" name="Int. J. Syst. Evol. Microbiol.">
        <title>The Global Catalogue of Microorganisms (GCM) 10K type strain sequencing project: providing services to taxonomists for standard genome sequencing and annotation.</title>
        <authorList>
            <consortium name="The Broad Institute Genomics Platform"/>
            <consortium name="The Broad Institute Genome Sequencing Center for Infectious Disease"/>
            <person name="Wu L."/>
            <person name="Ma J."/>
        </authorList>
    </citation>
    <scope>NUCLEOTIDE SEQUENCE [LARGE SCALE GENOMIC DNA]</scope>
    <source>
        <strain evidence="19">JCM 12125</strain>
    </source>
</reference>
<keyword evidence="8" id="KW-0625">Polysaccharide transport</keyword>
<feature type="domain" description="SLBB" evidence="17">
    <location>
        <begin position="172"/>
        <end position="244"/>
    </location>
</feature>
<evidence type="ECO:0000256" key="5">
    <source>
        <dbReference type="ARBA" id="ARBA00022597"/>
    </source>
</evidence>
<evidence type="ECO:0000256" key="8">
    <source>
        <dbReference type="ARBA" id="ARBA00023047"/>
    </source>
</evidence>
<dbReference type="Gene3D" id="3.30.1950.10">
    <property type="entry name" value="wza like domain"/>
    <property type="match status" value="1"/>
</dbReference>
<keyword evidence="6" id="KW-0812">Transmembrane</keyword>
<evidence type="ECO:0000256" key="12">
    <source>
        <dbReference type="ARBA" id="ARBA00023139"/>
    </source>
</evidence>
<keyword evidence="5" id="KW-0762">Sugar transport</keyword>
<dbReference type="Pfam" id="PF02563">
    <property type="entry name" value="Poly_export"/>
    <property type="match status" value="1"/>
</dbReference>
<comment type="similarity">
    <text evidence="2">Belongs to the BexD/CtrA/VexA family.</text>
</comment>
<dbReference type="InterPro" id="IPR049712">
    <property type="entry name" value="Poly_export"/>
</dbReference>
<name>A0ABW0FVV4_9CAUL</name>
<evidence type="ECO:0000256" key="3">
    <source>
        <dbReference type="ARBA" id="ARBA00022448"/>
    </source>
</evidence>
<feature type="domain" description="Polysaccharide export protein N-terminal" evidence="16">
    <location>
        <begin position="78"/>
        <end position="164"/>
    </location>
</feature>
<evidence type="ECO:0000256" key="7">
    <source>
        <dbReference type="ARBA" id="ARBA00022729"/>
    </source>
</evidence>
<feature type="region of interest" description="Disordered" evidence="15">
    <location>
        <begin position="100"/>
        <end position="121"/>
    </location>
</feature>
<evidence type="ECO:0000256" key="6">
    <source>
        <dbReference type="ARBA" id="ARBA00022692"/>
    </source>
</evidence>
<evidence type="ECO:0000256" key="4">
    <source>
        <dbReference type="ARBA" id="ARBA00022452"/>
    </source>
</evidence>
<organism evidence="18 19">
    <name type="scientific">Brevundimonas staleyi</name>
    <dbReference type="NCBI Taxonomy" id="74326"/>
    <lineage>
        <taxon>Bacteria</taxon>
        <taxon>Pseudomonadati</taxon>
        <taxon>Pseudomonadota</taxon>
        <taxon>Alphaproteobacteria</taxon>
        <taxon>Caulobacterales</taxon>
        <taxon>Caulobacteraceae</taxon>
        <taxon>Brevundimonas</taxon>
    </lineage>
</organism>
<dbReference type="InterPro" id="IPR054765">
    <property type="entry name" value="SLBB_dom"/>
</dbReference>
<dbReference type="Gene3D" id="3.10.560.10">
    <property type="entry name" value="Outer membrane lipoprotein wza domain like"/>
    <property type="match status" value="2"/>
</dbReference>
<dbReference type="Proteomes" id="UP001596152">
    <property type="component" value="Unassembled WGS sequence"/>
</dbReference>
<comment type="caution">
    <text evidence="18">The sequence shown here is derived from an EMBL/GenBank/DDBJ whole genome shotgun (WGS) entry which is preliminary data.</text>
</comment>
<evidence type="ECO:0000256" key="14">
    <source>
        <dbReference type="ARBA" id="ARBA00023288"/>
    </source>
</evidence>
<evidence type="ECO:0000313" key="18">
    <source>
        <dbReference type="EMBL" id="MFC5345697.1"/>
    </source>
</evidence>
<protein>
    <submittedName>
        <fullName evidence="18">Polysaccharide biosynthesis/export family protein</fullName>
    </submittedName>
</protein>
<evidence type="ECO:0000256" key="11">
    <source>
        <dbReference type="ARBA" id="ARBA00023136"/>
    </source>
</evidence>
<evidence type="ECO:0000313" key="19">
    <source>
        <dbReference type="Proteomes" id="UP001596152"/>
    </source>
</evidence>
<dbReference type="InterPro" id="IPR003715">
    <property type="entry name" value="Poly_export_N"/>
</dbReference>
<keyword evidence="4" id="KW-1134">Transmembrane beta strand</keyword>
<keyword evidence="13" id="KW-0998">Cell outer membrane</keyword>
<evidence type="ECO:0000256" key="9">
    <source>
        <dbReference type="ARBA" id="ARBA00023065"/>
    </source>
</evidence>
<comment type="subcellular location">
    <subcellularLocation>
        <location evidence="1">Cell outer membrane</location>
        <topology evidence="1">Multi-pass membrane protein</topology>
    </subcellularLocation>
</comment>
<accession>A0ABW0FVV4</accession>
<evidence type="ECO:0000259" key="17">
    <source>
        <dbReference type="Pfam" id="PF22461"/>
    </source>
</evidence>
<evidence type="ECO:0000256" key="1">
    <source>
        <dbReference type="ARBA" id="ARBA00004571"/>
    </source>
</evidence>
<evidence type="ECO:0000256" key="2">
    <source>
        <dbReference type="ARBA" id="ARBA00009450"/>
    </source>
</evidence>
<dbReference type="Pfam" id="PF22461">
    <property type="entry name" value="SLBB_2"/>
    <property type="match status" value="1"/>
</dbReference>
<keyword evidence="3" id="KW-0813">Transport</keyword>
<keyword evidence="12" id="KW-0564">Palmitate</keyword>
<gene>
    <name evidence="18" type="ORF">ACFPIE_17420</name>
</gene>
<dbReference type="EMBL" id="JBHSLF010000052">
    <property type="protein sequence ID" value="MFC5345697.1"/>
    <property type="molecule type" value="Genomic_DNA"/>
</dbReference>
<keyword evidence="19" id="KW-1185">Reference proteome</keyword>
<evidence type="ECO:0000256" key="13">
    <source>
        <dbReference type="ARBA" id="ARBA00023237"/>
    </source>
</evidence>
<dbReference type="RefSeq" id="WP_374038249.1">
    <property type="nucleotide sequence ID" value="NZ_CP169082.1"/>
</dbReference>
<evidence type="ECO:0000256" key="10">
    <source>
        <dbReference type="ARBA" id="ARBA00023114"/>
    </source>
</evidence>
<keyword evidence="9" id="KW-0406">Ion transport</keyword>
<proteinExistence type="inferred from homology"/>
<dbReference type="PROSITE" id="PS51257">
    <property type="entry name" value="PROKAR_LIPOPROTEIN"/>
    <property type="match status" value="1"/>
</dbReference>
<keyword evidence="14" id="KW-0449">Lipoprotein</keyword>